<evidence type="ECO:0000256" key="7">
    <source>
        <dbReference type="SAM" id="MobiDB-lite"/>
    </source>
</evidence>
<evidence type="ECO:0000256" key="2">
    <source>
        <dbReference type="ARBA" id="ARBA00022670"/>
    </source>
</evidence>
<dbReference type="SUPFAM" id="SSF54001">
    <property type="entry name" value="Cysteine proteinases"/>
    <property type="match status" value="1"/>
</dbReference>
<dbReference type="GO" id="GO:0061136">
    <property type="term" value="P:regulation of proteasomal protein catabolic process"/>
    <property type="evidence" value="ECO:0007669"/>
    <property type="project" value="TreeGrafter"/>
</dbReference>
<feature type="compositionally biased region" description="Low complexity" evidence="7">
    <location>
        <begin position="465"/>
        <end position="485"/>
    </location>
</feature>
<feature type="region of interest" description="Disordered" evidence="7">
    <location>
        <begin position="506"/>
        <end position="529"/>
    </location>
</feature>
<dbReference type="GO" id="GO:0070628">
    <property type="term" value="F:proteasome binding"/>
    <property type="evidence" value="ECO:0007669"/>
    <property type="project" value="TreeGrafter"/>
</dbReference>
<dbReference type="Gene3D" id="3.90.70.10">
    <property type="entry name" value="Cysteine proteinases"/>
    <property type="match status" value="1"/>
</dbReference>
<keyword evidence="11" id="KW-1185">Reference proteome</keyword>
<dbReference type="GO" id="GO:0004843">
    <property type="term" value="F:cysteine-type deubiquitinase activity"/>
    <property type="evidence" value="ECO:0007669"/>
    <property type="project" value="UniProtKB-UniRule"/>
</dbReference>
<dbReference type="SUPFAM" id="SSF54236">
    <property type="entry name" value="Ubiquitin-like"/>
    <property type="match status" value="1"/>
</dbReference>
<evidence type="ECO:0000259" key="9">
    <source>
        <dbReference type="PROSITE" id="PS50235"/>
    </source>
</evidence>
<dbReference type="SMART" id="SM00213">
    <property type="entry name" value="UBQ"/>
    <property type="match status" value="1"/>
</dbReference>
<proteinExistence type="inferred from homology"/>
<evidence type="ECO:0000256" key="5">
    <source>
        <dbReference type="ARBA" id="ARBA00022807"/>
    </source>
</evidence>
<organism evidence="10 11">
    <name type="scientific">Mycena metata</name>
    <dbReference type="NCBI Taxonomy" id="1033252"/>
    <lineage>
        <taxon>Eukaryota</taxon>
        <taxon>Fungi</taxon>
        <taxon>Dikarya</taxon>
        <taxon>Basidiomycota</taxon>
        <taxon>Agaricomycotina</taxon>
        <taxon>Agaricomycetes</taxon>
        <taxon>Agaricomycetidae</taxon>
        <taxon>Agaricales</taxon>
        <taxon>Marasmiineae</taxon>
        <taxon>Mycenaceae</taxon>
        <taxon>Mycena</taxon>
    </lineage>
</organism>
<dbReference type="PROSITE" id="PS50235">
    <property type="entry name" value="USP_3"/>
    <property type="match status" value="1"/>
</dbReference>
<dbReference type="InterPro" id="IPR029071">
    <property type="entry name" value="Ubiquitin-like_domsf"/>
</dbReference>
<keyword evidence="4 6" id="KW-0378">Hydrolase</keyword>
<dbReference type="Pfam" id="PF00443">
    <property type="entry name" value="UCH"/>
    <property type="match status" value="1"/>
</dbReference>
<evidence type="ECO:0000313" key="10">
    <source>
        <dbReference type="EMBL" id="KAJ7756304.1"/>
    </source>
</evidence>
<comment type="similarity">
    <text evidence="6">Belongs to the peptidase C19 family.</text>
</comment>
<dbReference type="InterPro" id="IPR028889">
    <property type="entry name" value="USP"/>
</dbReference>
<feature type="domain" description="USP" evidence="9">
    <location>
        <begin position="152"/>
        <end position="637"/>
    </location>
</feature>
<feature type="domain" description="Ubiquitin-like" evidence="8">
    <location>
        <begin position="51"/>
        <end position="119"/>
    </location>
</feature>
<dbReference type="PROSITE" id="PS00973">
    <property type="entry name" value="USP_2"/>
    <property type="match status" value="1"/>
</dbReference>
<protein>
    <recommendedName>
        <fullName evidence="6">Ubiquitin carboxyl-terminal hydrolase</fullName>
        <ecNumber evidence="6">3.4.19.12</ecNumber>
    </recommendedName>
</protein>
<gene>
    <name evidence="10" type="ORF">B0H16DRAFT_1539323</name>
</gene>
<dbReference type="InterPro" id="IPR044635">
    <property type="entry name" value="UBP14-like"/>
</dbReference>
<accession>A0AAD7J6U6</accession>
<dbReference type="GO" id="GO:0043161">
    <property type="term" value="P:proteasome-mediated ubiquitin-dependent protein catabolic process"/>
    <property type="evidence" value="ECO:0007669"/>
    <property type="project" value="InterPro"/>
</dbReference>
<evidence type="ECO:0000259" key="8">
    <source>
        <dbReference type="PROSITE" id="PS50053"/>
    </source>
</evidence>
<keyword evidence="3 6" id="KW-0833">Ubl conjugation pathway</keyword>
<name>A0AAD7J6U6_9AGAR</name>
<dbReference type="Pfam" id="PF00240">
    <property type="entry name" value="ubiquitin"/>
    <property type="match status" value="1"/>
</dbReference>
<dbReference type="AlphaFoldDB" id="A0AAD7J6U6"/>
<evidence type="ECO:0000256" key="4">
    <source>
        <dbReference type="ARBA" id="ARBA00022801"/>
    </source>
</evidence>
<dbReference type="PANTHER" id="PTHR43982">
    <property type="entry name" value="UBIQUITIN CARBOXYL-TERMINAL HYDROLASE"/>
    <property type="match status" value="1"/>
</dbReference>
<dbReference type="InterPro" id="IPR018200">
    <property type="entry name" value="USP_CS"/>
</dbReference>
<reference evidence="10" key="1">
    <citation type="submission" date="2023-03" db="EMBL/GenBank/DDBJ databases">
        <title>Massive genome expansion in bonnet fungi (Mycena s.s.) driven by repeated elements and novel gene families across ecological guilds.</title>
        <authorList>
            <consortium name="Lawrence Berkeley National Laboratory"/>
            <person name="Harder C.B."/>
            <person name="Miyauchi S."/>
            <person name="Viragh M."/>
            <person name="Kuo A."/>
            <person name="Thoen E."/>
            <person name="Andreopoulos B."/>
            <person name="Lu D."/>
            <person name="Skrede I."/>
            <person name="Drula E."/>
            <person name="Henrissat B."/>
            <person name="Morin E."/>
            <person name="Kohler A."/>
            <person name="Barry K."/>
            <person name="LaButti K."/>
            <person name="Morin E."/>
            <person name="Salamov A."/>
            <person name="Lipzen A."/>
            <person name="Mereny Z."/>
            <person name="Hegedus B."/>
            <person name="Baldrian P."/>
            <person name="Stursova M."/>
            <person name="Weitz H."/>
            <person name="Taylor A."/>
            <person name="Grigoriev I.V."/>
            <person name="Nagy L.G."/>
            <person name="Martin F."/>
            <person name="Kauserud H."/>
        </authorList>
    </citation>
    <scope>NUCLEOTIDE SEQUENCE</scope>
    <source>
        <strain evidence="10">CBHHK182m</strain>
    </source>
</reference>
<dbReference type="InterPro" id="IPR038765">
    <property type="entry name" value="Papain-like_cys_pep_sf"/>
</dbReference>
<keyword evidence="5 6" id="KW-0788">Thiol protease</keyword>
<dbReference type="Proteomes" id="UP001215598">
    <property type="component" value="Unassembled WGS sequence"/>
</dbReference>
<evidence type="ECO:0000256" key="6">
    <source>
        <dbReference type="RuleBase" id="RU366025"/>
    </source>
</evidence>
<dbReference type="EC" id="3.4.19.12" evidence="6"/>
<dbReference type="EMBL" id="JARKIB010000047">
    <property type="protein sequence ID" value="KAJ7756304.1"/>
    <property type="molecule type" value="Genomic_DNA"/>
</dbReference>
<dbReference type="PROSITE" id="PS00972">
    <property type="entry name" value="USP_1"/>
    <property type="match status" value="1"/>
</dbReference>
<comment type="catalytic activity">
    <reaction evidence="1 6">
        <text>Thiol-dependent hydrolysis of ester, thioester, amide, peptide and isopeptide bonds formed by the C-terminal Gly of ubiquitin (a 76-residue protein attached to proteins as an intracellular targeting signal).</text>
        <dbReference type="EC" id="3.4.19.12"/>
    </reaction>
</comment>
<dbReference type="PANTHER" id="PTHR43982:SF1">
    <property type="entry name" value="UBIQUITIN CARBOXYL-TERMINAL HYDROLASE 14"/>
    <property type="match status" value="1"/>
</dbReference>
<dbReference type="InterPro" id="IPR001394">
    <property type="entry name" value="Peptidase_C19_UCH"/>
</dbReference>
<dbReference type="Gene3D" id="3.10.20.90">
    <property type="entry name" value="Phosphatidylinositol 3-kinase Catalytic Subunit, Chain A, domain 1"/>
    <property type="match status" value="1"/>
</dbReference>
<evidence type="ECO:0000256" key="3">
    <source>
        <dbReference type="ARBA" id="ARBA00022786"/>
    </source>
</evidence>
<dbReference type="InterPro" id="IPR000626">
    <property type="entry name" value="Ubiquitin-like_dom"/>
</dbReference>
<evidence type="ECO:0000256" key="1">
    <source>
        <dbReference type="ARBA" id="ARBA00000707"/>
    </source>
</evidence>
<feature type="compositionally biased region" description="Basic and acidic residues" evidence="7">
    <location>
        <begin position="511"/>
        <end position="521"/>
    </location>
</feature>
<sequence length="640" mass="68605">MSVSRVTVTTAISNALASVASSPPQNFSRSNHDHLRRLAFPFRHIRPMAPISVNIKHSGKSYTLNLDPDLPAKAFKEEVYQVTGIPVDRMKVMVKGGVLKDDASWQKINPKAGQTFTVIGAAGELPKPPEKPVVFLEDMDDTELAEALAKPVGLRNLGNTCYMNATLQAMRAIPELQGALGVEKVAAPAADAQPDVLGMPGLIPTNPPAAAPAAAAAAGPVLTALPAALGSLYTKMVHTADTVAPVAFLNLLREVNPQFAERDRAHSHGGMNALMGGFAQQDADECLTTIVQSLSSVPGRSSDGTVAANKKFVEQYMTGEMIRVLKCDDVAAADEPPSTSTENVLKITCNIDSTVNYMASGIQKSLSQPVIKRSPTLGRDANYTQESRMTRLPSYLFVHMARFSWRADINKKAKIMRKVKFPTEYDAVDLCSDELKAKLLPVSRRLKAVEKEREERRKVRRRTKVAAAAPSASGSNGPSATSGDVEMADAAPTTVVTAAGTSAMEVEGAEGADKGKAKEEAGGALEEESVYRERELAELEGLVDQGLKTDVGCSVSGLYELVAIVTHKGAAADAGHYIGFVKKSVFHPPKLGEEQESDEDWYKFDDDKVSIFPKDRLNTLDGGGEDSAAYVLLYKAKPLA</sequence>
<evidence type="ECO:0000313" key="11">
    <source>
        <dbReference type="Proteomes" id="UP001215598"/>
    </source>
</evidence>
<dbReference type="GO" id="GO:0016579">
    <property type="term" value="P:protein deubiquitination"/>
    <property type="evidence" value="ECO:0007669"/>
    <property type="project" value="InterPro"/>
</dbReference>
<keyword evidence="2 6" id="KW-0645">Protease</keyword>
<feature type="region of interest" description="Disordered" evidence="7">
    <location>
        <begin position="450"/>
        <end position="485"/>
    </location>
</feature>
<comment type="caution">
    <text evidence="10">The sequence shown here is derived from an EMBL/GenBank/DDBJ whole genome shotgun (WGS) entry which is preliminary data.</text>
</comment>
<dbReference type="PROSITE" id="PS50053">
    <property type="entry name" value="UBIQUITIN_2"/>
    <property type="match status" value="1"/>
</dbReference>